<keyword evidence="4" id="KW-0560">Oxidoreductase</keyword>
<dbReference type="SUPFAM" id="SSF56645">
    <property type="entry name" value="Acyl-CoA dehydrogenase NM domain-like"/>
    <property type="match status" value="1"/>
</dbReference>
<dbReference type="FunFam" id="2.40.110.10:FF:000011">
    <property type="entry name" value="Acyl-CoA dehydrogenase FadE34"/>
    <property type="match status" value="1"/>
</dbReference>
<evidence type="ECO:0000259" key="5">
    <source>
        <dbReference type="Pfam" id="PF02770"/>
    </source>
</evidence>
<dbReference type="PROSITE" id="PS00072">
    <property type="entry name" value="ACYL_COA_DH_1"/>
    <property type="match status" value="1"/>
</dbReference>
<dbReference type="Pfam" id="PF02771">
    <property type="entry name" value="Acyl-CoA_dh_N"/>
    <property type="match status" value="1"/>
</dbReference>
<evidence type="ECO:0000256" key="2">
    <source>
        <dbReference type="ARBA" id="ARBA00022630"/>
    </source>
</evidence>
<reference evidence="7" key="1">
    <citation type="journal article" date="2014" name="Front. Microbiol.">
        <title>High frequency of phylogenetically diverse reductive dehalogenase-homologous genes in deep subseafloor sedimentary metagenomes.</title>
        <authorList>
            <person name="Kawai M."/>
            <person name="Futagami T."/>
            <person name="Toyoda A."/>
            <person name="Takaki Y."/>
            <person name="Nishi S."/>
            <person name="Hori S."/>
            <person name="Arai W."/>
            <person name="Tsubouchi T."/>
            <person name="Morono Y."/>
            <person name="Uchiyama I."/>
            <person name="Ito T."/>
            <person name="Fujiyama A."/>
            <person name="Inagaki F."/>
            <person name="Takami H."/>
        </authorList>
    </citation>
    <scope>NUCLEOTIDE SEQUENCE</scope>
    <source>
        <strain evidence="7">Expedition CK06-06</strain>
    </source>
</reference>
<accession>X1H3I1</accession>
<dbReference type="InterPro" id="IPR006091">
    <property type="entry name" value="Acyl-CoA_Oxase/DH_mid-dom"/>
</dbReference>
<gene>
    <name evidence="7" type="ORF">S03H2_39338</name>
</gene>
<dbReference type="InterPro" id="IPR013786">
    <property type="entry name" value="AcylCoA_DH/ox_N"/>
</dbReference>
<dbReference type="GO" id="GO:0050660">
    <property type="term" value="F:flavin adenine dinucleotide binding"/>
    <property type="evidence" value="ECO:0007669"/>
    <property type="project" value="InterPro"/>
</dbReference>
<evidence type="ECO:0000313" key="7">
    <source>
        <dbReference type="EMBL" id="GAH48414.1"/>
    </source>
</evidence>
<organism evidence="7">
    <name type="scientific">marine sediment metagenome</name>
    <dbReference type="NCBI Taxonomy" id="412755"/>
    <lineage>
        <taxon>unclassified sequences</taxon>
        <taxon>metagenomes</taxon>
        <taxon>ecological metagenomes</taxon>
    </lineage>
</organism>
<dbReference type="GO" id="GO:0003995">
    <property type="term" value="F:acyl-CoA dehydrogenase activity"/>
    <property type="evidence" value="ECO:0007669"/>
    <property type="project" value="InterPro"/>
</dbReference>
<evidence type="ECO:0000259" key="6">
    <source>
        <dbReference type="Pfam" id="PF02771"/>
    </source>
</evidence>
<feature type="domain" description="Acyl-CoA oxidase/dehydrogenase middle" evidence="5">
    <location>
        <begin position="134"/>
        <end position="227"/>
    </location>
</feature>
<evidence type="ECO:0000256" key="4">
    <source>
        <dbReference type="ARBA" id="ARBA00023002"/>
    </source>
</evidence>
<feature type="non-terminal residue" evidence="7">
    <location>
        <position position="1"/>
    </location>
</feature>
<dbReference type="InterPro" id="IPR037069">
    <property type="entry name" value="AcylCoA_DH/ox_N_sf"/>
</dbReference>
<dbReference type="EMBL" id="BARU01024310">
    <property type="protein sequence ID" value="GAH48414.1"/>
    <property type="molecule type" value="Genomic_DNA"/>
</dbReference>
<keyword evidence="2" id="KW-0285">Flavoprotein</keyword>
<protein>
    <recommendedName>
        <fullName evidence="8">Acyl-CoA dehydrogenase</fullName>
    </recommendedName>
</protein>
<evidence type="ECO:0008006" key="8">
    <source>
        <dbReference type="Google" id="ProtNLM"/>
    </source>
</evidence>
<dbReference type="Gene3D" id="1.10.540.10">
    <property type="entry name" value="Acyl-CoA dehydrogenase/oxidase, N-terminal domain"/>
    <property type="match status" value="1"/>
</dbReference>
<dbReference type="Gene3D" id="2.40.110.10">
    <property type="entry name" value="Butyryl-CoA Dehydrogenase, subunit A, domain 2"/>
    <property type="match status" value="1"/>
</dbReference>
<evidence type="ECO:0000256" key="3">
    <source>
        <dbReference type="ARBA" id="ARBA00022827"/>
    </source>
</evidence>
<dbReference type="GO" id="GO:0005886">
    <property type="term" value="C:plasma membrane"/>
    <property type="evidence" value="ECO:0007669"/>
    <property type="project" value="TreeGrafter"/>
</dbReference>
<feature type="non-terminal residue" evidence="7">
    <location>
        <position position="276"/>
    </location>
</feature>
<dbReference type="PANTHER" id="PTHR43292:SF4">
    <property type="entry name" value="ACYL-COA DEHYDROGENASE FADE34"/>
    <property type="match status" value="1"/>
</dbReference>
<dbReference type="InterPro" id="IPR046373">
    <property type="entry name" value="Acyl-CoA_Oxase/DH_mid-dom_sf"/>
</dbReference>
<dbReference type="InterPro" id="IPR009100">
    <property type="entry name" value="AcylCoA_DH/oxidase_NM_dom_sf"/>
</dbReference>
<name>X1H3I1_9ZZZZ</name>
<comment type="cofactor">
    <cofactor evidence="1">
        <name>FAD</name>
        <dbReference type="ChEBI" id="CHEBI:57692"/>
    </cofactor>
</comment>
<dbReference type="InterPro" id="IPR006089">
    <property type="entry name" value="Acyl-CoA_DH_CS"/>
</dbReference>
<feature type="domain" description="Acyl-CoA dehydrogenase/oxidase N-terminal" evidence="6">
    <location>
        <begin position="15"/>
        <end position="129"/>
    </location>
</feature>
<dbReference type="PANTHER" id="PTHR43292">
    <property type="entry name" value="ACYL-COA DEHYDROGENASE"/>
    <property type="match status" value="1"/>
</dbReference>
<dbReference type="AlphaFoldDB" id="X1H3I1"/>
<proteinExistence type="predicted"/>
<sequence>WRLKEREIDMDFKFSEEQERFRQEVRGFLEGEIRQGLWQPSCDAWIQGYLPEFTKRVAERGWIGLAWPKEYGGQGRSNIDRLILTEEMLRYGAPAACHWFADRQIGRAILAYGTEQQRQELLPKIIKGEAYVGLGMSEPEAGSDLASLRTQAVEDGDDYIINGQKMWASCGMFMNYIYLVARTDPEAPKHRGISEFVIATNLPGITITPTMDITGSTAWAEVFFDSVRVPQRYLIGEKNHGFYQILNQLDYERAGLERLMGNYPLFDAIIKFTKET</sequence>
<evidence type="ECO:0000256" key="1">
    <source>
        <dbReference type="ARBA" id="ARBA00001974"/>
    </source>
</evidence>
<keyword evidence="3" id="KW-0274">FAD</keyword>
<dbReference type="InterPro" id="IPR052161">
    <property type="entry name" value="Mycobact_Acyl-CoA_DH"/>
</dbReference>
<comment type="caution">
    <text evidence="7">The sequence shown here is derived from an EMBL/GenBank/DDBJ whole genome shotgun (WGS) entry which is preliminary data.</text>
</comment>
<dbReference type="Pfam" id="PF02770">
    <property type="entry name" value="Acyl-CoA_dh_M"/>
    <property type="match status" value="1"/>
</dbReference>